<evidence type="ECO:0000313" key="2">
    <source>
        <dbReference type="EMBL" id="MBC3935637.1"/>
    </source>
</evidence>
<dbReference type="EMBL" id="JACOGG010000008">
    <property type="protein sequence ID" value="MBC3935637.1"/>
    <property type="molecule type" value="Genomic_DNA"/>
</dbReference>
<organism evidence="2 3">
    <name type="scientific">Undibacterium rugosum</name>
    <dbReference type="NCBI Taxonomy" id="2762291"/>
    <lineage>
        <taxon>Bacteria</taxon>
        <taxon>Pseudomonadati</taxon>
        <taxon>Pseudomonadota</taxon>
        <taxon>Betaproteobacteria</taxon>
        <taxon>Burkholderiales</taxon>
        <taxon>Oxalobacteraceae</taxon>
        <taxon>Undibacterium</taxon>
    </lineage>
</organism>
<keyword evidence="1" id="KW-0472">Membrane</keyword>
<keyword evidence="1" id="KW-1133">Transmembrane helix</keyword>
<comment type="caution">
    <text evidence="2">The sequence shown here is derived from an EMBL/GenBank/DDBJ whole genome shotgun (WGS) entry which is preliminary data.</text>
</comment>
<reference evidence="2" key="1">
    <citation type="submission" date="2020-08" db="EMBL/GenBank/DDBJ databases">
        <title>Novel species isolated from subtropical streams in China.</title>
        <authorList>
            <person name="Lu H."/>
        </authorList>
    </citation>
    <scope>NUCLEOTIDE SEQUENCE</scope>
    <source>
        <strain evidence="2">CY7W</strain>
    </source>
</reference>
<accession>A0A923I362</accession>
<protein>
    <submittedName>
        <fullName evidence="2">Type II secretion system protein</fullName>
    </submittedName>
</protein>
<dbReference type="NCBIfam" id="TIGR02532">
    <property type="entry name" value="IV_pilin_GFxxxE"/>
    <property type="match status" value="1"/>
</dbReference>
<evidence type="ECO:0000313" key="3">
    <source>
        <dbReference type="Proteomes" id="UP000612361"/>
    </source>
</evidence>
<dbReference type="RefSeq" id="WP_186881195.1">
    <property type="nucleotide sequence ID" value="NZ_JACOGG010000008.1"/>
</dbReference>
<dbReference type="Proteomes" id="UP000612361">
    <property type="component" value="Unassembled WGS sequence"/>
</dbReference>
<dbReference type="InterPro" id="IPR045584">
    <property type="entry name" value="Pilin-like"/>
</dbReference>
<dbReference type="InterPro" id="IPR012902">
    <property type="entry name" value="N_methyl_site"/>
</dbReference>
<dbReference type="Gene3D" id="3.30.700.10">
    <property type="entry name" value="Glycoprotein, Type 4 Pilin"/>
    <property type="match status" value="1"/>
</dbReference>
<evidence type="ECO:0000256" key="1">
    <source>
        <dbReference type="SAM" id="Phobius"/>
    </source>
</evidence>
<dbReference type="AlphaFoldDB" id="A0A923I362"/>
<dbReference type="SUPFAM" id="SSF54523">
    <property type="entry name" value="Pili subunits"/>
    <property type="match status" value="1"/>
</dbReference>
<dbReference type="PROSITE" id="PS00409">
    <property type="entry name" value="PROKAR_NTER_METHYL"/>
    <property type="match status" value="1"/>
</dbReference>
<feature type="transmembrane region" description="Helical" evidence="1">
    <location>
        <begin position="12"/>
        <end position="36"/>
    </location>
</feature>
<gene>
    <name evidence="2" type="ORF">H8K47_09720</name>
</gene>
<keyword evidence="1" id="KW-0812">Transmembrane</keyword>
<keyword evidence="3" id="KW-1185">Reference proteome</keyword>
<name>A0A923I362_9BURK</name>
<proteinExistence type="predicted"/>
<sequence>MKVKKSSGFTLIELLVTLAILAVLAIMCIPMTQLAFQRHQERELRLALREIRLAIDAYKRASDEGKIIKEIGSTGYPRDLDVLVKGTVDQRSPQRTKLYFLRRIPRDPFNANSAISDSETWKIRSYSSEADDPQEGDDVYDIYSSSTKVGLNGIPYKKW</sequence>
<dbReference type="Pfam" id="PF07963">
    <property type="entry name" value="N_methyl"/>
    <property type="match status" value="1"/>
</dbReference>